<dbReference type="RefSeq" id="WP_019035334.1">
    <property type="nucleotide sequence ID" value="NZ_UGSZ01000001.1"/>
</dbReference>
<keyword evidence="5 7" id="KW-1133">Transmembrane helix</keyword>
<accession>A0A379C483</accession>
<comment type="subcellular location">
    <subcellularLocation>
        <location evidence="1">Cell membrane</location>
        <topology evidence="1">Multi-pass membrane protein</topology>
    </subcellularLocation>
</comment>
<organism evidence="10 11">
    <name type="scientific">Peptoniphilus lacrimalis</name>
    <dbReference type="NCBI Taxonomy" id="33031"/>
    <lineage>
        <taxon>Bacteria</taxon>
        <taxon>Bacillati</taxon>
        <taxon>Bacillota</taxon>
        <taxon>Tissierellia</taxon>
        <taxon>Tissierellales</taxon>
        <taxon>Peptoniphilaceae</taxon>
        <taxon>Peptoniphilus</taxon>
    </lineage>
</organism>
<dbReference type="PANTHER" id="PTHR24221">
    <property type="entry name" value="ATP-BINDING CASSETTE SUB-FAMILY B"/>
    <property type="match status" value="1"/>
</dbReference>
<keyword evidence="10" id="KW-0378">Hydrolase</keyword>
<dbReference type="EC" id="3.6.3.-" evidence="10"/>
<keyword evidence="4 10" id="KW-0067">ATP-binding</keyword>
<dbReference type="GO" id="GO:0016887">
    <property type="term" value="F:ATP hydrolysis activity"/>
    <property type="evidence" value="ECO:0007669"/>
    <property type="project" value="InterPro"/>
</dbReference>
<evidence type="ECO:0000256" key="6">
    <source>
        <dbReference type="ARBA" id="ARBA00023136"/>
    </source>
</evidence>
<keyword evidence="6 7" id="KW-0472">Membrane</keyword>
<dbReference type="EMBL" id="UGSZ01000001">
    <property type="protein sequence ID" value="SUB56919.1"/>
    <property type="molecule type" value="Genomic_DNA"/>
</dbReference>
<dbReference type="SUPFAM" id="SSF52540">
    <property type="entry name" value="P-loop containing nucleoside triphosphate hydrolases"/>
    <property type="match status" value="1"/>
</dbReference>
<keyword evidence="3" id="KW-0547">Nucleotide-binding</keyword>
<dbReference type="Pfam" id="PF00005">
    <property type="entry name" value="ABC_tran"/>
    <property type="match status" value="1"/>
</dbReference>
<feature type="transmembrane region" description="Helical" evidence="7">
    <location>
        <begin position="148"/>
        <end position="166"/>
    </location>
</feature>
<evidence type="ECO:0000256" key="1">
    <source>
        <dbReference type="ARBA" id="ARBA00004651"/>
    </source>
</evidence>
<evidence type="ECO:0000313" key="10">
    <source>
        <dbReference type="EMBL" id="SUB56919.1"/>
    </source>
</evidence>
<dbReference type="InterPro" id="IPR003439">
    <property type="entry name" value="ABC_transporter-like_ATP-bd"/>
</dbReference>
<evidence type="ECO:0000256" key="5">
    <source>
        <dbReference type="ARBA" id="ARBA00022989"/>
    </source>
</evidence>
<name>A0A379C483_9FIRM</name>
<dbReference type="PROSITE" id="PS00211">
    <property type="entry name" value="ABC_TRANSPORTER_1"/>
    <property type="match status" value="1"/>
</dbReference>
<feature type="transmembrane region" description="Helical" evidence="7">
    <location>
        <begin position="238"/>
        <end position="260"/>
    </location>
</feature>
<feature type="transmembrane region" description="Helical" evidence="7">
    <location>
        <begin position="47"/>
        <end position="67"/>
    </location>
</feature>
<dbReference type="GO" id="GO:0034040">
    <property type="term" value="F:ATPase-coupled lipid transmembrane transporter activity"/>
    <property type="evidence" value="ECO:0007669"/>
    <property type="project" value="TreeGrafter"/>
</dbReference>
<evidence type="ECO:0000259" key="9">
    <source>
        <dbReference type="PROSITE" id="PS50929"/>
    </source>
</evidence>
<dbReference type="SMART" id="SM00382">
    <property type="entry name" value="AAA"/>
    <property type="match status" value="1"/>
</dbReference>
<dbReference type="InterPro" id="IPR039421">
    <property type="entry name" value="Type_1_exporter"/>
</dbReference>
<keyword evidence="2 7" id="KW-0812">Transmembrane</keyword>
<feature type="transmembrane region" description="Helical" evidence="7">
    <location>
        <begin position="118"/>
        <end position="142"/>
    </location>
</feature>
<dbReference type="CDD" id="cd03228">
    <property type="entry name" value="ABCC_MRP_Like"/>
    <property type="match status" value="1"/>
</dbReference>
<dbReference type="Gene3D" id="3.40.50.300">
    <property type="entry name" value="P-loop containing nucleotide triphosphate hydrolases"/>
    <property type="match status" value="1"/>
</dbReference>
<dbReference type="PANTHER" id="PTHR24221:SF654">
    <property type="entry name" value="ATP-BINDING CASSETTE SUB-FAMILY B MEMBER 6"/>
    <property type="match status" value="1"/>
</dbReference>
<evidence type="ECO:0000256" key="7">
    <source>
        <dbReference type="SAM" id="Phobius"/>
    </source>
</evidence>
<evidence type="ECO:0000256" key="2">
    <source>
        <dbReference type="ARBA" id="ARBA00022692"/>
    </source>
</evidence>
<evidence type="ECO:0000256" key="4">
    <source>
        <dbReference type="ARBA" id="ARBA00022840"/>
    </source>
</evidence>
<gene>
    <name evidence="10" type="ORF">NCTC13149_00732</name>
</gene>
<dbReference type="InterPro" id="IPR036640">
    <property type="entry name" value="ABC1_TM_sf"/>
</dbReference>
<feature type="domain" description="ABC transporter" evidence="8">
    <location>
        <begin position="316"/>
        <end position="523"/>
    </location>
</feature>
<dbReference type="GO" id="GO:0005524">
    <property type="term" value="F:ATP binding"/>
    <property type="evidence" value="ECO:0007669"/>
    <property type="project" value="UniProtKB-KW"/>
</dbReference>
<dbReference type="InterPro" id="IPR003593">
    <property type="entry name" value="AAA+_ATPase"/>
</dbReference>
<feature type="transmembrane region" description="Helical" evidence="7">
    <location>
        <begin position="14"/>
        <end position="35"/>
    </location>
</feature>
<dbReference type="InterPro" id="IPR017871">
    <property type="entry name" value="ABC_transporter-like_CS"/>
</dbReference>
<dbReference type="Proteomes" id="UP000255517">
    <property type="component" value="Unassembled WGS sequence"/>
</dbReference>
<dbReference type="PROSITE" id="PS50929">
    <property type="entry name" value="ABC_TM1F"/>
    <property type="match status" value="1"/>
</dbReference>
<dbReference type="PROSITE" id="PS50893">
    <property type="entry name" value="ABC_TRANSPORTER_2"/>
    <property type="match status" value="1"/>
</dbReference>
<dbReference type="InterPro" id="IPR011527">
    <property type="entry name" value="ABC1_TM_dom"/>
</dbReference>
<dbReference type="Gene3D" id="1.20.1560.10">
    <property type="entry name" value="ABC transporter type 1, transmembrane domain"/>
    <property type="match status" value="1"/>
</dbReference>
<protein>
    <submittedName>
        <fullName evidence="10">Multidrug export ATP-binding/permease protein SAV1866</fullName>
        <ecNumber evidence="10">3.6.3.-</ecNumber>
    </submittedName>
</protein>
<evidence type="ECO:0000256" key="3">
    <source>
        <dbReference type="ARBA" id="ARBA00022741"/>
    </source>
</evidence>
<dbReference type="GO" id="GO:0005886">
    <property type="term" value="C:plasma membrane"/>
    <property type="evidence" value="ECO:0007669"/>
    <property type="project" value="UniProtKB-SubCell"/>
</dbReference>
<evidence type="ECO:0000259" key="8">
    <source>
        <dbReference type="PROSITE" id="PS50893"/>
    </source>
</evidence>
<dbReference type="GO" id="GO:0140359">
    <property type="term" value="F:ABC-type transporter activity"/>
    <property type="evidence" value="ECO:0007669"/>
    <property type="project" value="InterPro"/>
</dbReference>
<dbReference type="AlphaFoldDB" id="A0A379C483"/>
<dbReference type="Pfam" id="PF00664">
    <property type="entry name" value="ABC_membrane"/>
    <property type="match status" value="1"/>
</dbReference>
<dbReference type="SUPFAM" id="SSF90123">
    <property type="entry name" value="ABC transporter transmembrane region"/>
    <property type="match status" value="1"/>
</dbReference>
<dbReference type="STRING" id="1122949.GCA_000378725_01730"/>
<dbReference type="OrthoDB" id="95687at2"/>
<evidence type="ECO:0000313" key="11">
    <source>
        <dbReference type="Proteomes" id="UP000255517"/>
    </source>
</evidence>
<proteinExistence type="predicted"/>
<reference evidence="10 11" key="1">
    <citation type="submission" date="2018-06" db="EMBL/GenBank/DDBJ databases">
        <authorList>
            <consortium name="Pathogen Informatics"/>
            <person name="Doyle S."/>
        </authorList>
    </citation>
    <scope>NUCLEOTIDE SEQUENCE [LARGE SCALE GENOMIC DNA]</scope>
    <source>
        <strain evidence="10 11">NCTC13149</strain>
    </source>
</reference>
<sequence length="524" mass="60027">MKITDLLQIEVKKFVFLVIIYILYPAMDIVAALQLATSVDRLIEGNVLSFINYLIIATFFWTISVFFRNYANIKEQIFLQLLSKKLRTLSVGRVCDDLNNNEGIVDFSKYINMMTTDILLIEKSLGSLLKFFSIISTIIFVTLALIKFHYIIFIVATILGIVMIKIPKLFEDRIKKTTDDVSFANESLQRNITIWLKGSKVLKHFRAENMLYNISEKYSDLIKKAKVEQTKCITKSNFIVSIMNIFSQIIILVITGILSYEGKVSIGSIISVVSISGQLFNSLDEFGESYAEAISSNFLLKKYSLMEKANPKDKIILRESIKLKNLSYNYGNEQIKFPDIIFNAGGKYIISGKSGVGKTTLLNIIFGSLENYKGDIFWDDIDYKDLNLDKGISYISQDPYMFLGTIKDNIILNKEYDKNLFNEIIKISRLHNVIESLPLKENTEVDSDNISFSKGEIQRIAIARALYHKETVLIIDEGLCNIDKYNAKYIEKYLFENQELTVLMITHNLSKETEKIVSKIIELK</sequence>
<feature type="domain" description="ABC transmembrane type-1" evidence="9">
    <location>
        <begin position="111"/>
        <end position="295"/>
    </location>
</feature>
<dbReference type="InterPro" id="IPR027417">
    <property type="entry name" value="P-loop_NTPase"/>
</dbReference>